<name>A0AAN9SG17_PSOTE</name>
<protein>
    <submittedName>
        <fullName evidence="2">Uncharacterized protein</fullName>
    </submittedName>
</protein>
<dbReference type="Proteomes" id="UP001386955">
    <property type="component" value="Unassembled WGS sequence"/>
</dbReference>
<comment type="caution">
    <text evidence="2">The sequence shown here is derived from an EMBL/GenBank/DDBJ whole genome shotgun (WGS) entry which is preliminary data.</text>
</comment>
<reference evidence="2 3" key="1">
    <citation type="submission" date="2024-01" db="EMBL/GenBank/DDBJ databases">
        <title>The genomes of 5 underutilized Papilionoideae crops provide insights into root nodulation and disease resistanc.</title>
        <authorList>
            <person name="Jiang F."/>
        </authorList>
    </citation>
    <scope>NUCLEOTIDE SEQUENCE [LARGE SCALE GENOMIC DNA]</scope>
    <source>
        <strain evidence="2">DUOXIRENSHENG_FW03</strain>
        <tissue evidence="2">Leaves</tissue>
    </source>
</reference>
<evidence type="ECO:0000256" key="1">
    <source>
        <dbReference type="SAM" id="Phobius"/>
    </source>
</evidence>
<gene>
    <name evidence="2" type="ORF">VNO78_15807</name>
</gene>
<evidence type="ECO:0000313" key="2">
    <source>
        <dbReference type="EMBL" id="KAK7395256.1"/>
    </source>
</evidence>
<keyword evidence="1" id="KW-0812">Transmembrane</keyword>
<dbReference type="AlphaFoldDB" id="A0AAN9SG17"/>
<dbReference type="EMBL" id="JAYMYS010000004">
    <property type="protein sequence ID" value="KAK7395256.1"/>
    <property type="molecule type" value="Genomic_DNA"/>
</dbReference>
<feature type="transmembrane region" description="Helical" evidence="1">
    <location>
        <begin position="93"/>
        <end position="113"/>
    </location>
</feature>
<sequence>MNYQNRREHTQILVIAMATSSTTLPSSLLPGSTPSINSRNHQLILLQNRSLNRPKKRVSFVVQAAKPPVGVEIPKVQPQFKPPFLGFTRTAEIWNSRACMIGIIGVFVVEFIINKGILQVIGVDVGKGLNLPL</sequence>
<keyword evidence="1" id="KW-0472">Membrane</keyword>
<evidence type="ECO:0000313" key="3">
    <source>
        <dbReference type="Proteomes" id="UP001386955"/>
    </source>
</evidence>
<dbReference type="SUPFAM" id="SSF103511">
    <property type="entry name" value="Chlorophyll a-b binding protein"/>
    <property type="match status" value="1"/>
</dbReference>
<organism evidence="2 3">
    <name type="scientific">Psophocarpus tetragonolobus</name>
    <name type="common">Winged bean</name>
    <name type="synonym">Dolichos tetragonolobus</name>
    <dbReference type="NCBI Taxonomy" id="3891"/>
    <lineage>
        <taxon>Eukaryota</taxon>
        <taxon>Viridiplantae</taxon>
        <taxon>Streptophyta</taxon>
        <taxon>Embryophyta</taxon>
        <taxon>Tracheophyta</taxon>
        <taxon>Spermatophyta</taxon>
        <taxon>Magnoliopsida</taxon>
        <taxon>eudicotyledons</taxon>
        <taxon>Gunneridae</taxon>
        <taxon>Pentapetalae</taxon>
        <taxon>rosids</taxon>
        <taxon>fabids</taxon>
        <taxon>Fabales</taxon>
        <taxon>Fabaceae</taxon>
        <taxon>Papilionoideae</taxon>
        <taxon>50 kb inversion clade</taxon>
        <taxon>NPAAA clade</taxon>
        <taxon>indigoferoid/millettioid clade</taxon>
        <taxon>Phaseoleae</taxon>
        <taxon>Psophocarpus</taxon>
    </lineage>
</organism>
<proteinExistence type="predicted"/>
<keyword evidence="1" id="KW-1133">Transmembrane helix</keyword>
<keyword evidence="3" id="KW-1185">Reference proteome</keyword>
<accession>A0AAN9SG17</accession>